<dbReference type="EMBL" id="BJXN01000009">
    <property type="protein sequence ID" value="GEM90019.1"/>
    <property type="molecule type" value="Genomic_DNA"/>
</dbReference>
<feature type="region of interest" description="Disordered" evidence="1">
    <location>
        <begin position="1"/>
        <end position="24"/>
    </location>
</feature>
<evidence type="ECO:0000313" key="3">
    <source>
        <dbReference type="Proteomes" id="UP000321827"/>
    </source>
</evidence>
<feature type="compositionally biased region" description="Basic and acidic residues" evidence="1">
    <location>
        <begin position="119"/>
        <end position="131"/>
    </location>
</feature>
<dbReference type="AlphaFoldDB" id="A0A511RK41"/>
<gene>
    <name evidence="2" type="ORF">ODE01S_14530</name>
</gene>
<comment type="caution">
    <text evidence="2">The sequence shown here is derived from an EMBL/GenBank/DDBJ whole genome shotgun (WGS) entry which is preliminary data.</text>
</comment>
<accession>A0A511RK41</accession>
<evidence type="ECO:0000256" key="1">
    <source>
        <dbReference type="SAM" id="MobiDB-lite"/>
    </source>
</evidence>
<proteinExistence type="predicted"/>
<evidence type="ECO:0000313" key="2">
    <source>
        <dbReference type="EMBL" id="GEM90019.1"/>
    </source>
</evidence>
<sequence>MWEVGTAQGGFPQAAGTGHKPQATNHKLQATGHKLPTAFPRFPASRPACRPRPGAHAANDADARATRNGANHELQATAHEPIFKTPTPALPKGEGAFAFPQQSRRPGPAFGQGPGPGVRRGDERGGDGGAA</sequence>
<feature type="region of interest" description="Disordered" evidence="1">
    <location>
        <begin position="36"/>
        <end position="131"/>
    </location>
</feature>
<protein>
    <submittedName>
        <fullName evidence="2">Uncharacterized protein</fullName>
    </submittedName>
</protein>
<organism evidence="2 3">
    <name type="scientific">Oceanithermus desulfurans NBRC 100063</name>
    <dbReference type="NCBI Taxonomy" id="1227550"/>
    <lineage>
        <taxon>Bacteria</taxon>
        <taxon>Thermotogati</taxon>
        <taxon>Deinococcota</taxon>
        <taxon>Deinococci</taxon>
        <taxon>Thermales</taxon>
        <taxon>Thermaceae</taxon>
        <taxon>Oceanithermus</taxon>
    </lineage>
</organism>
<name>A0A511RK41_9DEIN</name>
<reference evidence="2 3" key="1">
    <citation type="submission" date="2019-07" db="EMBL/GenBank/DDBJ databases">
        <title>Whole genome shotgun sequence of Oceanithermus desulfurans NBRC 100063.</title>
        <authorList>
            <person name="Hosoyama A."/>
            <person name="Uohara A."/>
            <person name="Ohji S."/>
            <person name="Ichikawa N."/>
        </authorList>
    </citation>
    <scope>NUCLEOTIDE SEQUENCE [LARGE SCALE GENOMIC DNA]</scope>
    <source>
        <strain evidence="2 3">NBRC 100063</strain>
    </source>
</reference>
<dbReference type="Proteomes" id="UP000321827">
    <property type="component" value="Unassembled WGS sequence"/>
</dbReference>